<dbReference type="Proteomes" id="UP000241788">
    <property type="component" value="Unassembled WGS sequence"/>
</dbReference>
<keyword evidence="1" id="KW-0732">Signal</keyword>
<gene>
    <name evidence="2" type="ORF">SAMN05421546_1222</name>
</gene>
<evidence type="ECO:0000313" key="3">
    <source>
        <dbReference type="Proteomes" id="UP000241788"/>
    </source>
</evidence>
<dbReference type="OrthoDB" id="5982524at2"/>
<organism evidence="2 3">
    <name type="scientific">Solilutibacter tolerans</name>
    <dbReference type="NCBI Taxonomy" id="1604334"/>
    <lineage>
        <taxon>Bacteria</taxon>
        <taxon>Pseudomonadati</taxon>
        <taxon>Pseudomonadota</taxon>
        <taxon>Gammaproteobacteria</taxon>
        <taxon>Lysobacterales</taxon>
        <taxon>Lysobacteraceae</taxon>
        <taxon>Solilutibacter</taxon>
    </lineage>
</organism>
<dbReference type="SUPFAM" id="SSF74653">
    <property type="entry name" value="TolA/TonB C-terminal domain"/>
    <property type="match status" value="1"/>
</dbReference>
<evidence type="ECO:0000256" key="1">
    <source>
        <dbReference type="SAM" id="SignalP"/>
    </source>
</evidence>
<dbReference type="AlphaFoldDB" id="A0A1N6S9F1"/>
<dbReference type="STRING" id="1604334.SAMN05421546_1222"/>
<accession>A0A1N6S9F1</accession>
<evidence type="ECO:0000313" key="2">
    <source>
        <dbReference type="EMBL" id="SIQ37748.1"/>
    </source>
</evidence>
<dbReference type="RefSeq" id="WP_076586249.1">
    <property type="nucleotide sequence ID" value="NZ_FTLW01000002.1"/>
</dbReference>
<protein>
    <submittedName>
        <fullName evidence="2">Outer membrane transport energization protein TonB</fullName>
    </submittedName>
</protein>
<feature type="signal peptide" evidence="1">
    <location>
        <begin position="1"/>
        <end position="26"/>
    </location>
</feature>
<name>A0A1N6S9F1_9GAMM</name>
<dbReference type="Gene3D" id="3.30.1150.10">
    <property type="match status" value="1"/>
</dbReference>
<keyword evidence="3" id="KW-1185">Reference proteome</keyword>
<dbReference type="EMBL" id="FTLW01000002">
    <property type="protein sequence ID" value="SIQ37748.1"/>
    <property type="molecule type" value="Genomic_DNA"/>
</dbReference>
<sequence>MGNGKFPLAMLMLALSAMSVGQDAMAQAAKPVTNGVELTKSESVLSMRVDGEMVVSPDGRVTEHRITTELPAEVLSLIDKNMAAWRFEPVKDQLGNPTHAKTYMRLTVVARKQGDGNYSALVENARFHDGEGRRGKSKSDKHALIDGKSGVRLVSKPRIDYPPLMLGNDVNGAALAQLLIAPDGSVEDVVIVQSALFNAKGDADILDKARAEMERNVLKAMKRTRYTFAPGTDLSEIRNRLGVIPVFFQMVGKKNDTDAGRRAGQWRIEERGPRRAPLWEVKEGIERVGISDVTGVEGFLPSRSSNLKPLSGVPTL</sequence>
<feature type="chain" id="PRO_5012568617" evidence="1">
    <location>
        <begin position="27"/>
        <end position="316"/>
    </location>
</feature>
<proteinExistence type="predicted"/>
<reference evidence="3" key="1">
    <citation type="submission" date="2017-01" db="EMBL/GenBank/DDBJ databases">
        <authorList>
            <person name="Varghese N."/>
            <person name="Submissions S."/>
        </authorList>
    </citation>
    <scope>NUCLEOTIDE SEQUENCE [LARGE SCALE GENOMIC DNA]</scope>
    <source>
        <strain evidence="3">UM1</strain>
    </source>
</reference>